<reference evidence="8 9" key="1">
    <citation type="journal article" date="2019" name="Microbiol. Resour. Announc.">
        <title>Draft Genome Sequence of the Most Traditional epsilon-Poly-l-Lysine Producer, Streptomyces albulus NBRC14147.</title>
        <authorList>
            <person name="Yamanaka K."/>
            <person name="Hamano Y."/>
        </authorList>
    </citation>
    <scope>NUCLEOTIDE SEQUENCE [LARGE SCALE GENOMIC DNA]</scope>
    <source>
        <strain evidence="8 9">NBRC 14147</strain>
    </source>
</reference>
<sequence length="359" mass="38261">MPDDPSQQHRPYLVPQPHRPADEHRDALVKLTYGAMASHVAGAAVRLGVLDRIGEGERTADDLAAACAAQPQAMARLLRALTALGLLAEPAPGRFAATAVGAQLRTDAPGSLNALVRMFTDPALLRAWGHLDDSVRTGAPAFDTVFGTDFFGYLAERPALSAQFNAAMSQGTADTAALLPAAFPFDRFATVADVGGGDGTLLAGVLRTHPTLRGILFDRAEGLAQAGSRLARDGLADRCSLVTGDFFATAPDGADLYLLKSVLHDWNDEQCRQILGHLRRVVPDAGRLLIVEPVLPAVADASGDVIRYLSDLNMLVNVGGRERTRDDFERLCRSAGFAVRGVTPLPRPNRFSVIESEPV</sequence>
<dbReference type="InterPro" id="IPR012967">
    <property type="entry name" value="COMT_dimerisation"/>
</dbReference>
<evidence type="ECO:0000256" key="5">
    <source>
        <dbReference type="SAM" id="MobiDB-lite"/>
    </source>
</evidence>
<comment type="caution">
    <text evidence="8">The sequence shown here is derived from an EMBL/GenBank/DDBJ whole genome shotgun (WGS) entry which is preliminary data.</text>
</comment>
<dbReference type="SUPFAM" id="SSF53335">
    <property type="entry name" value="S-adenosyl-L-methionine-dependent methyltransferases"/>
    <property type="match status" value="1"/>
</dbReference>
<keyword evidence="3" id="KW-0949">S-adenosyl-L-methionine</keyword>
<evidence type="ECO:0000313" key="8">
    <source>
        <dbReference type="EMBL" id="GCB89658.1"/>
    </source>
</evidence>
<dbReference type="Gene3D" id="1.10.10.10">
    <property type="entry name" value="Winged helix-like DNA-binding domain superfamily/Winged helix DNA-binding domain"/>
    <property type="match status" value="1"/>
</dbReference>
<evidence type="ECO:0000256" key="1">
    <source>
        <dbReference type="ARBA" id="ARBA00022603"/>
    </source>
</evidence>
<feature type="region of interest" description="Disordered" evidence="5">
    <location>
        <begin position="1"/>
        <end position="21"/>
    </location>
</feature>
<dbReference type="CDD" id="cd02440">
    <property type="entry name" value="AdoMet_MTases"/>
    <property type="match status" value="1"/>
</dbReference>
<dbReference type="Pfam" id="PF08100">
    <property type="entry name" value="Dimerisation"/>
    <property type="match status" value="1"/>
</dbReference>
<keyword evidence="1 8" id="KW-0489">Methyltransferase</keyword>
<dbReference type="PANTHER" id="PTHR43712">
    <property type="entry name" value="PUTATIVE (AFU_ORTHOLOGUE AFUA_4G14580)-RELATED"/>
    <property type="match status" value="1"/>
</dbReference>
<dbReference type="GO" id="GO:0008171">
    <property type="term" value="F:O-methyltransferase activity"/>
    <property type="evidence" value="ECO:0007669"/>
    <property type="project" value="InterPro"/>
</dbReference>
<proteinExistence type="predicted"/>
<organism evidence="8 9">
    <name type="scientific">Streptomyces noursei</name>
    <name type="common">Streptomyces albulus</name>
    <dbReference type="NCBI Taxonomy" id="1971"/>
    <lineage>
        <taxon>Bacteria</taxon>
        <taxon>Bacillati</taxon>
        <taxon>Actinomycetota</taxon>
        <taxon>Actinomycetes</taxon>
        <taxon>Kitasatosporales</taxon>
        <taxon>Streptomycetaceae</taxon>
        <taxon>Streptomyces</taxon>
    </lineage>
</organism>
<dbReference type="EMBL" id="BHXC01000006">
    <property type="protein sequence ID" value="GCB89658.1"/>
    <property type="molecule type" value="Genomic_DNA"/>
</dbReference>
<evidence type="ECO:0000259" key="6">
    <source>
        <dbReference type="Pfam" id="PF00891"/>
    </source>
</evidence>
<evidence type="ECO:0000259" key="7">
    <source>
        <dbReference type="Pfam" id="PF08100"/>
    </source>
</evidence>
<keyword evidence="2 8" id="KW-0808">Transferase</keyword>
<dbReference type="PIRSF" id="PIRSF005739">
    <property type="entry name" value="O-mtase"/>
    <property type="match status" value="1"/>
</dbReference>
<dbReference type="AlphaFoldDB" id="A0A401QWH2"/>
<protein>
    <submittedName>
        <fullName evidence="8">Hydroxyneurosporene-O-methyltransferase</fullName>
    </submittedName>
</protein>
<feature type="active site" description="Proton acceptor" evidence="4">
    <location>
        <position position="264"/>
    </location>
</feature>
<evidence type="ECO:0000256" key="2">
    <source>
        <dbReference type="ARBA" id="ARBA00022679"/>
    </source>
</evidence>
<dbReference type="Gene3D" id="1.10.287.1350">
    <property type="match status" value="1"/>
</dbReference>
<dbReference type="PANTHER" id="PTHR43712:SF2">
    <property type="entry name" value="O-METHYLTRANSFERASE CICE"/>
    <property type="match status" value="1"/>
</dbReference>
<dbReference type="Pfam" id="PF00891">
    <property type="entry name" value="Methyltransf_2"/>
    <property type="match status" value="1"/>
</dbReference>
<name>A0A401QWH2_STRNR</name>
<dbReference type="PROSITE" id="PS51683">
    <property type="entry name" value="SAM_OMT_II"/>
    <property type="match status" value="1"/>
</dbReference>
<evidence type="ECO:0000313" key="9">
    <source>
        <dbReference type="Proteomes" id="UP000288351"/>
    </source>
</evidence>
<dbReference type="InterPro" id="IPR029063">
    <property type="entry name" value="SAM-dependent_MTases_sf"/>
</dbReference>
<dbReference type="GO" id="GO:0046983">
    <property type="term" value="F:protein dimerization activity"/>
    <property type="evidence" value="ECO:0007669"/>
    <property type="project" value="InterPro"/>
</dbReference>
<dbReference type="InterPro" id="IPR036390">
    <property type="entry name" value="WH_DNA-bd_sf"/>
</dbReference>
<dbReference type="SUPFAM" id="SSF46785">
    <property type="entry name" value="Winged helix' DNA-binding domain"/>
    <property type="match status" value="1"/>
</dbReference>
<feature type="domain" description="O-methyltransferase dimerisation" evidence="7">
    <location>
        <begin position="30"/>
        <end position="103"/>
    </location>
</feature>
<dbReference type="InterPro" id="IPR001077">
    <property type="entry name" value="COMT_C"/>
</dbReference>
<dbReference type="InterPro" id="IPR016461">
    <property type="entry name" value="COMT-like"/>
</dbReference>
<accession>A0A401QWH2</accession>
<dbReference type="GO" id="GO:0032259">
    <property type="term" value="P:methylation"/>
    <property type="evidence" value="ECO:0007669"/>
    <property type="project" value="UniProtKB-KW"/>
</dbReference>
<evidence type="ECO:0000256" key="4">
    <source>
        <dbReference type="PIRSR" id="PIRSR005739-1"/>
    </source>
</evidence>
<dbReference type="Proteomes" id="UP000288351">
    <property type="component" value="Unassembled WGS sequence"/>
</dbReference>
<dbReference type="Gene3D" id="3.40.50.150">
    <property type="entry name" value="Vaccinia Virus protein VP39"/>
    <property type="match status" value="1"/>
</dbReference>
<dbReference type="RefSeq" id="WP_016577150.1">
    <property type="nucleotide sequence ID" value="NZ_BHXC01000006.1"/>
</dbReference>
<gene>
    <name evidence="8" type="ORF">SALB_02346</name>
</gene>
<feature type="domain" description="O-methyltransferase C-terminal" evidence="6">
    <location>
        <begin position="128"/>
        <end position="338"/>
    </location>
</feature>
<dbReference type="InterPro" id="IPR036388">
    <property type="entry name" value="WH-like_DNA-bd_sf"/>
</dbReference>
<evidence type="ECO:0000256" key="3">
    <source>
        <dbReference type="ARBA" id="ARBA00022691"/>
    </source>
</evidence>